<feature type="compositionally biased region" description="Polar residues" evidence="1">
    <location>
        <begin position="134"/>
        <end position="146"/>
    </location>
</feature>
<reference evidence="3 4" key="1">
    <citation type="submission" date="2024-02" db="EMBL/GenBank/DDBJ databases">
        <authorList>
            <person name="Chen Y."/>
            <person name="Shah S."/>
            <person name="Dougan E. K."/>
            <person name="Thang M."/>
            <person name="Chan C."/>
        </authorList>
    </citation>
    <scope>NUCLEOTIDE SEQUENCE [LARGE SCALE GENOMIC DNA]</scope>
</reference>
<feature type="region of interest" description="Disordered" evidence="1">
    <location>
        <begin position="117"/>
        <end position="146"/>
    </location>
</feature>
<comment type="caution">
    <text evidence="3">The sequence shown here is derived from an EMBL/GenBank/DDBJ whole genome shotgun (WGS) entry which is preliminary data.</text>
</comment>
<evidence type="ECO:0000259" key="2">
    <source>
        <dbReference type="PROSITE" id="PS50994"/>
    </source>
</evidence>
<feature type="domain" description="Integrase catalytic" evidence="2">
    <location>
        <begin position="631"/>
        <end position="813"/>
    </location>
</feature>
<proteinExistence type="predicted"/>
<dbReference type="PROSITE" id="PS50994">
    <property type="entry name" value="INTEGRASE"/>
    <property type="match status" value="1"/>
</dbReference>
<dbReference type="InterPro" id="IPR036397">
    <property type="entry name" value="RNaseH_sf"/>
</dbReference>
<evidence type="ECO:0000313" key="4">
    <source>
        <dbReference type="Proteomes" id="UP001642484"/>
    </source>
</evidence>
<feature type="region of interest" description="Disordered" evidence="1">
    <location>
        <begin position="783"/>
        <end position="803"/>
    </location>
</feature>
<evidence type="ECO:0000256" key="1">
    <source>
        <dbReference type="SAM" id="MobiDB-lite"/>
    </source>
</evidence>
<sequence>MSWSDMSLDDYGGTKVLLQRLAASPWVRQSIPNASAVCNQYFSFARKAHEPMTQFLVREALGFSEFVEALVRLAEEKRGIRQQNKNFGLPAEEADYEQDYDSGWDAWWDGWAEWPQDDANVHDPDNGDFDPNLAQPTTTLPASTSRAESRLVRSPPWLAMSSTSLALQTDSFVLGVLRGFRLLQAAGLSADGRRDILSATHGSLDFDEVSRAWSSWDWADAYNVEAYSDKNTTQEENDEDLRAAQMHVAGSPTPYSISQTTLAMSRSKGSQLTEEQGNQIWDIKTAAADFREKITGSREKEPPRPFHPPRGVGPDPRDPRMNPEQWPCYGEHHLGSVRANPHGQWQHCQVCNIRWMYIVHAVQKKVDADIVLEDLVRRQISKIQGERNMPEQTGKAVAKSAGPTRRMHDLIDLFHYALEELYGREAASDGYNAVELYGINDYGLQRQELLATYRRRQAAHFIEDTLNEDPETDIYWEWPWVCEGWNQRPLEYIAHLLQARGREWLPCRVDGCNYGLRADDGAGDFLRKRWMIRTTSSFFHQRFKAKVCPGSHRHAWIQGAETSKSSYYPWRMVKSMALAWRQEYVSNRNMQLIFAKEDKPYMIPIEDEISMERTALQAINRHIIGPSPTCCHALPRAWECIGLDTSEWPVPGLRKKASFLLIIDLATKLRVVVLLKLYPELAMQPEATDEIVQALVQGWLGHYPRPKLVVADNAKSFISSKDFLQSENIQVHYPPEKEPWSHGIVEAAVADIKHMATAIHQENLNNSPEMTLTLAASADKRRARGGQGLARAGQQQDKENDKEVPCELRVDHLRNVSLTWRAPAWWGGQVKVPVYGVRFTEWAALAVTQIQGGVE</sequence>
<feature type="region of interest" description="Disordered" evidence="1">
    <location>
        <begin position="295"/>
        <end position="324"/>
    </location>
</feature>
<name>A0ABP0MIB1_9DINO</name>
<dbReference type="Gene3D" id="3.30.420.10">
    <property type="entry name" value="Ribonuclease H-like superfamily/Ribonuclease H"/>
    <property type="match status" value="1"/>
</dbReference>
<evidence type="ECO:0000313" key="3">
    <source>
        <dbReference type="EMBL" id="CAK9050918.1"/>
    </source>
</evidence>
<dbReference type="EMBL" id="CAXAMN010017668">
    <property type="protein sequence ID" value="CAK9050918.1"/>
    <property type="molecule type" value="Genomic_DNA"/>
</dbReference>
<dbReference type="InterPro" id="IPR001584">
    <property type="entry name" value="Integrase_cat-core"/>
</dbReference>
<dbReference type="SUPFAM" id="SSF53098">
    <property type="entry name" value="Ribonuclease H-like"/>
    <property type="match status" value="1"/>
</dbReference>
<organism evidence="3 4">
    <name type="scientific">Durusdinium trenchii</name>
    <dbReference type="NCBI Taxonomy" id="1381693"/>
    <lineage>
        <taxon>Eukaryota</taxon>
        <taxon>Sar</taxon>
        <taxon>Alveolata</taxon>
        <taxon>Dinophyceae</taxon>
        <taxon>Suessiales</taxon>
        <taxon>Symbiodiniaceae</taxon>
        <taxon>Durusdinium</taxon>
    </lineage>
</organism>
<protein>
    <recommendedName>
        <fullName evidence="2">Integrase catalytic domain-containing protein</fullName>
    </recommendedName>
</protein>
<accession>A0ABP0MIB1</accession>
<feature type="compositionally biased region" description="Basic and acidic residues" evidence="1">
    <location>
        <begin position="295"/>
        <end position="304"/>
    </location>
</feature>
<dbReference type="InterPro" id="IPR012337">
    <property type="entry name" value="RNaseH-like_sf"/>
</dbReference>
<gene>
    <name evidence="3" type="ORF">CCMP2556_LOCUS25911</name>
</gene>
<keyword evidence="4" id="KW-1185">Reference proteome</keyword>
<dbReference type="Proteomes" id="UP001642484">
    <property type="component" value="Unassembled WGS sequence"/>
</dbReference>